<protein>
    <submittedName>
        <fullName evidence="3">Type I-E CRISPR-associated protein Cas5/CasD</fullName>
    </submittedName>
</protein>
<feature type="region of interest" description="Disordered" evidence="2">
    <location>
        <begin position="221"/>
        <end position="243"/>
    </location>
</feature>
<dbReference type="GO" id="GO:0043571">
    <property type="term" value="P:maintenance of CRISPR repeat elements"/>
    <property type="evidence" value="ECO:0007669"/>
    <property type="project" value="InterPro"/>
</dbReference>
<dbReference type="RefSeq" id="WP_056980107.1">
    <property type="nucleotide sequence ID" value="NZ_VBSX01000011.1"/>
</dbReference>
<dbReference type="Proteomes" id="UP000305100">
    <property type="component" value="Unassembled WGS sequence"/>
</dbReference>
<evidence type="ECO:0000313" key="3">
    <source>
        <dbReference type="EMBL" id="TLQ19667.1"/>
    </source>
</evidence>
<reference evidence="3 4" key="1">
    <citation type="submission" date="2019-05" db="EMBL/GenBank/DDBJ databases">
        <title>The metagenome of a microbial culture collection derived from dairy environment covers the genomic content of the human microbiome.</title>
        <authorList>
            <person name="Roder T."/>
            <person name="Wuthrich D."/>
            <person name="Sattari Z."/>
            <person name="Von Ah U."/>
            <person name="Bar C."/>
            <person name="Ronchi F."/>
            <person name="Macpherson A.J."/>
            <person name="Ganal-Vonarburg S.C."/>
            <person name="Bruggmann R."/>
            <person name="Vergeres G."/>
        </authorList>
    </citation>
    <scope>NUCLEOTIDE SEQUENCE [LARGE SCALE GENOMIC DNA]</scope>
    <source>
        <strain evidence="3 4">FAM 1079</strain>
    </source>
</reference>
<sequence>MKTLTIRLTAPLQSYGNEASFSRRTSSDHPSKSAVIGMIAAALGYHRDDPRILTLNDLSFAVRVDQAGKALTDYQTVEWKKDTRKVTYRDYLQDAVFVAALGSDDEQLIDRIAEALKRPKFQLFLGRRSNAPAGTLKVSVFKDDNPVSVLSDLPWEASKWYQKRQKKSELIKNVEIIGDADLMPGKRSSMGKDRVESFDQRNRQHGYRAVAVETINLKNPSFAKDQTEIDDEPETKHDIMDHL</sequence>
<dbReference type="Pfam" id="PF09704">
    <property type="entry name" value="Cas_Cas5d"/>
    <property type="match status" value="1"/>
</dbReference>
<evidence type="ECO:0000256" key="1">
    <source>
        <dbReference type="ARBA" id="ARBA00023118"/>
    </source>
</evidence>
<dbReference type="Gene3D" id="3.30.70.2660">
    <property type="match status" value="1"/>
</dbReference>
<dbReference type="GO" id="GO:0051607">
    <property type="term" value="P:defense response to virus"/>
    <property type="evidence" value="ECO:0007669"/>
    <property type="project" value="UniProtKB-KW"/>
</dbReference>
<comment type="caution">
    <text evidence="3">The sequence shown here is derived from an EMBL/GenBank/DDBJ whole genome shotgun (WGS) entry which is preliminary data.</text>
</comment>
<gene>
    <name evidence="3" type="primary">cas5e</name>
    <name evidence="3" type="ORF">FEZ41_06255</name>
</gene>
<dbReference type="InterPro" id="IPR013422">
    <property type="entry name" value="CRISPR-assoc_prot_Cas5_N"/>
</dbReference>
<evidence type="ECO:0000313" key="4">
    <source>
        <dbReference type="Proteomes" id="UP000305100"/>
    </source>
</evidence>
<dbReference type="CDD" id="cd09756">
    <property type="entry name" value="Cas5_I-E"/>
    <property type="match status" value="1"/>
</dbReference>
<accession>A0A5R9CX84</accession>
<dbReference type="InterPro" id="IPR021124">
    <property type="entry name" value="CRISPR-assoc_prot_Cas5"/>
</dbReference>
<dbReference type="NCBIfam" id="TIGR01868">
    <property type="entry name" value="casD_Cas5e"/>
    <property type="match status" value="1"/>
</dbReference>
<dbReference type="EMBL" id="VBSX01000011">
    <property type="protein sequence ID" value="TLQ19667.1"/>
    <property type="molecule type" value="Genomic_DNA"/>
</dbReference>
<dbReference type="AlphaFoldDB" id="A0A5R9CX84"/>
<feature type="compositionally biased region" description="Basic and acidic residues" evidence="2">
    <location>
        <begin position="234"/>
        <end position="243"/>
    </location>
</feature>
<keyword evidence="1" id="KW-0051">Antiviral defense</keyword>
<dbReference type="GO" id="GO:0003723">
    <property type="term" value="F:RNA binding"/>
    <property type="evidence" value="ECO:0007669"/>
    <property type="project" value="InterPro"/>
</dbReference>
<proteinExistence type="predicted"/>
<dbReference type="InterPro" id="IPR010147">
    <property type="entry name" value="CRISPR-assoc_prot_CasD"/>
</dbReference>
<evidence type="ECO:0000256" key="2">
    <source>
        <dbReference type="SAM" id="MobiDB-lite"/>
    </source>
</evidence>
<dbReference type="OrthoDB" id="3189549at2"/>
<name>A0A5R9CX84_9LACO</name>
<organism evidence="3 4">
    <name type="scientific">Lentilactobacillus parafarraginis</name>
    <dbReference type="NCBI Taxonomy" id="390842"/>
    <lineage>
        <taxon>Bacteria</taxon>
        <taxon>Bacillati</taxon>
        <taxon>Bacillota</taxon>
        <taxon>Bacilli</taxon>
        <taxon>Lactobacillales</taxon>
        <taxon>Lactobacillaceae</taxon>
        <taxon>Lentilactobacillus</taxon>
    </lineage>
</organism>
<dbReference type="NCBIfam" id="TIGR02593">
    <property type="entry name" value="CRISPR_cas5"/>
    <property type="match status" value="1"/>
</dbReference>